<sequence>MELDRRNLLRGGLIAGGGAALGLFGEGGAASASARTSAPGLIRTGRPGFTSGVQSGDATAHEAVIWARADRPARMLVDVSRRPDFKHAAQVRGPVLTPDTDLTGKTFLRGLPAGEELHYRVRLADLDRHSVVSAPTTGRLRTAPRHRADIGFVWSGDLAGQGWGINPDIGGYRIFTSMAALDPDFFLCSGDLVYSDGPLTETVKLPDGSTYRNLVTAEKTKVAETLAEYRGQFRYNLQDVNLRAFNAKVPWIYQWDDHEVLNNWYPGEVIDRPGYTEKNVDVLAARARRAMFEYTPIAVQAAKGGRVYRKISYGPLLDVFVLDMRTYKSPNNAGTDPNQVDGLLGSEQLAWLKKELRRSKATWKVIANDLPIGLVVPDTTEGKPNQESSSQGDNGLPLGREREIADLLSYAKKNHVKNMVWLTADVHYTAAHYYDPSKAAFKDFDPFWEFVSGPLNAGAFGPNNLDGTFGPQLKFQQAPPHANTSPAEGFQFFGEVAIDAHDESLTVRLHDMDGKTLYTQSLDPR</sequence>
<feature type="compositionally biased region" description="Polar residues" evidence="1">
    <location>
        <begin position="382"/>
        <end position="393"/>
    </location>
</feature>
<dbReference type="SUPFAM" id="SSF56300">
    <property type="entry name" value="Metallo-dependent phosphatases"/>
    <property type="match status" value="1"/>
</dbReference>
<gene>
    <name evidence="4" type="ORF">J4573_34030</name>
</gene>
<evidence type="ECO:0000259" key="3">
    <source>
        <dbReference type="Pfam" id="PF16655"/>
    </source>
</evidence>
<feature type="domain" description="Phospholipase D N-terminal" evidence="3">
    <location>
        <begin position="52"/>
        <end position="142"/>
    </location>
</feature>
<dbReference type="EMBL" id="JAGEOJ010000015">
    <property type="protein sequence ID" value="MBO2452150.1"/>
    <property type="molecule type" value="Genomic_DNA"/>
</dbReference>
<dbReference type="Gene3D" id="2.60.40.380">
    <property type="entry name" value="Purple acid phosphatase-like, N-terminal"/>
    <property type="match status" value="1"/>
</dbReference>
<evidence type="ECO:0000313" key="5">
    <source>
        <dbReference type="Proteomes" id="UP000669179"/>
    </source>
</evidence>
<dbReference type="InterPro" id="IPR032093">
    <property type="entry name" value="PhoD_N"/>
</dbReference>
<comment type="caution">
    <text evidence="4">The sequence shown here is derived from an EMBL/GenBank/DDBJ whole genome shotgun (WGS) entry which is preliminary data.</text>
</comment>
<dbReference type="InterPro" id="IPR052900">
    <property type="entry name" value="Phospholipid_Metab_Enz"/>
</dbReference>
<dbReference type="Gene3D" id="3.60.21.70">
    <property type="entry name" value="PhoD-like phosphatase"/>
    <property type="match status" value="1"/>
</dbReference>
<organism evidence="4 5">
    <name type="scientific">Actinomadura barringtoniae</name>
    <dbReference type="NCBI Taxonomy" id="1427535"/>
    <lineage>
        <taxon>Bacteria</taxon>
        <taxon>Bacillati</taxon>
        <taxon>Actinomycetota</taxon>
        <taxon>Actinomycetes</taxon>
        <taxon>Streptosporangiales</taxon>
        <taxon>Thermomonosporaceae</taxon>
        <taxon>Actinomadura</taxon>
    </lineage>
</organism>
<dbReference type="InterPro" id="IPR029052">
    <property type="entry name" value="Metallo-depent_PP-like"/>
</dbReference>
<dbReference type="PANTHER" id="PTHR43606:SF1">
    <property type="entry name" value="PHOD-LIKE PHOSPHATASE METALLOPHOSPHATASE DOMAIN-CONTAINING PROTEIN"/>
    <property type="match status" value="1"/>
</dbReference>
<dbReference type="InterPro" id="IPR018946">
    <property type="entry name" value="PhoD-like_MPP"/>
</dbReference>
<dbReference type="AlphaFoldDB" id="A0A939PGM3"/>
<evidence type="ECO:0000256" key="1">
    <source>
        <dbReference type="SAM" id="MobiDB-lite"/>
    </source>
</evidence>
<dbReference type="Pfam" id="PF16655">
    <property type="entry name" value="PhoD_N"/>
    <property type="match status" value="1"/>
</dbReference>
<dbReference type="PROSITE" id="PS51318">
    <property type="entry name" value="TAT"/>
    <property type="match status" value="1"/>
</dbReference>
<evidence type="ECO:0000313" key="4">
    <source>
        <dbReference type="EMBL" id="MBO2452150.1"/>
    </source>
</evidence>
<feature type="region of interest" description="Disordered" evidence="1">
    <location>
        <begin position="377"/>
        <end position="398"/>
    </location>
</feature>
<accession>A0A939PGM3</accession>
<dbReference type="Proteomes" id="UP000669179">
    <property type="component" value="Unassembled WGS sequence"/>
</dbReference>
<protein>
    <submittedName>
        <fullName evidence="4">Alkaline phosphatase D family protein</fullName>
    </submittedName>
</protein>
<feature type="domain" description="PhoD-like phosphatase metallophosphatase" evidence="2">
    <location>
        <begin position="158"/>
        <end position="509"/>
    </location>
</feature>
<dbReference type="PANTHER" id="PTHR43606">
    <property type="entry name" value="PHOSPHATASE, PUTATIVE (AFU_ORTHOLOGUE AFUA_6G08710)-RELATED"/>
    <property type="match status" value="1"/>
</dbReference>
<dbReference type="InterPro" id="IPR038607">
    <property type="entry name" value="PhoD-like_sf"/>
</dbReference>
<name>A0A939PGM3_9ACTN</name>
<proteinExistence type="predicted"/>
<dbReference type="InterPro" id="IPR006311">
    <property type="entry name" value="TAT_signal"/>
</dbReference>
<dbReference type="RefSeq" id="WP_208260038.1">
    <property type="nucleotide sequence ID" value="NZ_JAGEOJ010000015.1"/>
</dbReference>
<reference evidence="4" key="1">
    <citation type="submission" date="2021-03" db="EMBL/GenBank/DDBJ databases">
        <authorList>
            <person name="Kanchanasin P."/>
            <person name="Saeng-In P."/>
            <person name="Phongsopitanun W."/>
            <person name="Yuki M."/>
            <person name="Kudo T."/>
            <person name="Ohkuma M."/>
            <person name="Tanasupawat S."/>
        </authorList>
    </citation>
    <scope>NUCLEOTIDE SEQUENCE</scope>
    <source>
        <strain evidence="4">GKU 128</strain>
    </source>
</reference>
<evidence type="ECO:0000259" key="2">
    <source>
        <dbReference type="Pfam" id="PF09423"/>
    </source>
</evidence>
<keyword evidence="5" id="KW-1185">Reference proteome</keyword>
<dbReference type="Pfam" id="PF09423">
    <property type="entry name" value="PhoD"/>
    <property type="match status" value="1"/>
</dbReference>